<dbReference type="Gene3D" id="1.10.3260.10">
    <property type="entry name" value="DNA ligase, ATP-dependent, N-terminal domain"/>
    <property type="match status" value="1"/>
</dbReference>
<dbReference type="STRING" id="5078.A0A135LIR3"/>
<dbReference type="GO" id="GO:0006281">
    <property type="term" value="P:DNA repair"/>
    <property type="evidence" value="ECO:0007669"/>
    <property type="project" value="UniProtKB-KW"/>
</dbReference>
<protein>
    <recommendedName>
        <fullName evidence="7">DNA ligase</fullName>
        <ecNumber evidence="7">6.5.1.1</ecNumber>
    </recommendedName>
</protein>
<dbReference type="GO" id="GO:0006310">
    <property type="term" value="P:DNA recombination"/>
    <property type="evidence" value="ECO:0007669"/>
    <property type="project" value="UniProtKB-KW"/>
</dbReference>
<evidence type="ECO:0000256" key="3">
    <source>
        <dbReference type="ARBA" id="ARBA00022705"/>
    </source>
</evidence>
<dbReference type="Gene3D" id="2.40.50.140">
    <property type="entry name" value="Nucleic acid-binding proteins"/>
    <property type="match status" value="1"/>
</dbReference>
<feature type="region of interest" description="Disordered" evidence="9">
    <location>
        <begin position="62"/>
        <end position="89"/>
    </location>
</feature>
<comment type="catalytic activity">
    <reaction evidence="6 7">
        <text>ATP + (deoxyribonucleotide)n-3'-hydroxyl + 5'-phospho-(deoxyribonucleotide)m = (deoxyribonucleotide)n+m + AMP + diphosphate.</text>
        <dbReference type="EC" id="6.5.1.1"/>
    </reaction>
</comment>
<dbReference type="SUPFAM" id="SSF50249">
    <property type="entry name" value="Nucleic acid-binding proteins"/>
    <property type="match status" value="1"/>
</dbReference>
<dbReference type="RefSeq" id="XP_040647398.1">
    <property type="nucleotide sequence ID" value="XM_040790445.1"/>
</dbReference>
<evidence type="ECO:0000313" key="11">
    <source>
        <dbReference type="EMBL" id="KXG48862.1"/>
    </source>
</evidence>
<dbReference type="GeneID" id="63705745"/>
<feature type="compositionally biased region" description="Basic residues" evidence="9">
    <location>
        <begin position="1"/>
        <end position="10"/>
    </location>
</feature>
<evidence type="ECO:0000256" key="8">
    <source>
        <dbReference type="RuleBase" id="RU004196"/>
    </source>
</evidence>
<evidence type="ECO:0000256" key="1">
    <source>
        <dbReference type="ARBA" id="ARBA00007572"/>
    </source>
</evidence>
<dbReference type="PROSITE" id="PS00697">
    <property type="entry name" value="DNA_LIGASE_A1"/>
    <property type="match status" value="1"/>
</dbReference>
<evidence type="ECO:0000256" key="5">
    <source>
        <dbReference type="ARBA" id="ARBA00022840"/>
    </source>
</evidence>
<dbReference type="GO" id="GO:0006273">
    <property type="term" value="P:lagging strand elongation"/>
    <property type="evidence" value="ECO:0007669"/>
    <property type="project" value="TreeGrafter"/>
</dbReference>
<name>A0A135LIR3_PENPA</name>
<evidence type="ECO:0000256" key="7">
    <source>
        <dbReference type="RuleBase" id="RU000617"/>
    </source>
</evidence>
<dbReference type="GO" id="GO:0005634">
    <property type="term" value="C:nucleus"/>
    <property type="evidence" value="ECO:0007669"/>
    <property type="project" value="TreeGrafter"/>
</dbReference>
<dbReference type="InterPro" id="IPR016059">
    <property type="entry name" value="DNA_ligase_ATP-dep_CS"/>
</dbReference>
<keyword evidence="3" id="KW-0235">DNA replication</keyword>
<dbReference type="InterPro" id="IPR012308">
    <property type="entry name" value="DNA_ligase_ATP-dep_N"/>
</dbReference>
<proteinExistence type="inferred from homology"/>
<sequence length="813" mass="90655">MSSPAKKRKRNGDSTQPTRSIKSFFKGQTTEQINLKVPDVTEQTLSDEALARKLQAEWNEHEISSTPTEDTQPDPEITPAPSTLDSPVTTPVAPVIPKKSTLSLQSSAGTEDTISLSIPLDQSPQTFDASQWAAELQSHWATEGGDASYALLTRAFVLANATTSRIRIVDTLVNFLRVLIEGDPSSILPAVWLATNAISPPYDELELGLGGSSISKALKKIYGLNNQGLKTLYDKHGDAGDVAFEAKKRQSFTLMKPKPLSIKGVYQSLIKIATSKGPGSQETKQRIVEKLLQDARGAEESRYIVRTLVQNLRIGAVKTTMLIALARAVLYSKPVGADFEVRPLDQLARLKKDALAEIYSNAEEIVKASYARHPNYNDLVPCLLEIGPTEELLVRCGLTMHIPLRPMLGSITRDLSEMLTKLQGRDFSCEYKYDGQRAQVHCDEQGKVSIFSRHLELMTEKYPDLVSLVPQIRGEGVSSFILEGEVVAVDRETGDLKPFQVLTNRAKKNVEIGDIKVNVCLFAFDLMYLNGEPLLNRPFRERRELLRSLFVEIPNHFGWVKSMDATSSDSESVLEFFKSAIDVKCEGIMVKLLDNKPTTDLHLSETTTAEQKEKSRRKPLLSTYEPDKRLESWLKVKKDYSTSSETLDLIPIAGWHGQGRKAKWWSPILLAVRNPETGSLEAVTKCMSGFTDKFYQSHKEKYALGSTNVISRPSYVEYHGEPDVWFEPSEVWEMAFADITLSPTYPAAIGLVSDERGLSLRFPRFIKVREDKSIDEATSCDYLALLWRKQMERSGEVGLVGEVDVGPEGMESI</sequence>
<keyword evidence="5 7" id="KW-0067">ATP-binding</keyword>
<keyword evidence="4 7" id="KW-0547">Nucleotide-binding</keyword>
<dbReference type="InterPro" id="IPR012309">
    <property type="entry name" value="DNA_ligase_ATP-dep_C"/>
</dbReference>
<dbReference type="FunFam" id="1.10.3260.10:FF:000004">
    <property type="entry name" value="DNA ligase"/>
    <property type="match status" value="1"/>
</dbReference>
<dbReference type="GO" id="GO:0003677">
    <property type="term" value="F:DNA binding"/>
    <property type="evidence" value="ECO:0007669"/>
    <property type="project" value="InterPro"/>
</dbReference>
<dbReference type="AlphaFoldDB" id="A0A135LIR3"/>
<dbReference type="SUPFAM" id="SSF56091">
    <property type="entry name" value="DNA ligase/mRNA capping enzyme, catalytic domain"/>
    <property type="match status" value="1"/>
</dbReference>
<dbReference type="GO" id="GO:0005524">
    <property type="term" value="F:ATP binding"/>
    <property type="evidence" value="ECO:0007669"/>
    <property type="project" value="UniProtKB-KW"/>
</dbReference>
<dbReference type="EMBL" id="LHQR01000065">
    <property type="protein sequence ID" value="KXG48862.1"/>
    <property type="molecule type" value="Genomic_DNA"/>
</dbReference>
<dbReference type="OrthoDB" id="206088at2759"/>
<dbReference type="GO" id="GO:0071897">
    <property type="term" value="P:DNA biosynthetic process"/>
    <property type="evidence" value="ECO:0007669"/>
    <property type="project" value="InterPro"/>
</dbReference>
<dbReference type="SUPFAM" id="SSF117018">
    <property type="entry name" value="ATP-dependent DNA ligase DNA-binding domain"/>
    <property type="match status" value="1"/>
</dbReference>
<dbReference type="InterPro" id="IPR036599">
    <property type="entry name" value="DNA_ligase_N_sf"/>
</dbReference>
<feature type="domain" description="ATP-dependent DNA ligase family profile" evidence="10">
    <location>
        <begin position="512"/>
        <end position="674"/>
    </location>
</feature>
<dbReference type="PANTHER" id="PTHR45674:SF9">
    <property type="entry name" value="DNA LIGASE 3"/>
    <property type="match status" value="1"/>
</dbReference>
<feature type="compositionally biased region" description="Polar residues" evidence="9">
    <location>
        <begin position="13"/>
        <end position="28"/>
    </location>
</feature>
<evidence type="ECO:0000313" key="12">
    <source>
        <dbReference type="Proteomes" id="UP000070168"/>
    </source>
</evidence>
<organism evidence="11 12">
    <name type="scientific">Penicillium patulum</name>
    <name type="common">Penicillium griseofulvum</name>
    <dbReference type="NCBI Taxonomy" id="5078"/>
    <lineage>
        <taxon>Eukaryota</taxon>
        <taxon>Fungi</taxon>
        <taxon>Dikarya</taxon>
        <taxon>Ascomycota</taxon>
        <taxon>Pezizomycotina</taxon>
        <taxon>Eurotiomycetes</taxon>
        <taxon>Eurotiomycetidae</taxon>
        <taxon>Eurotiales</taxon>
        <taxon>Aspergillaceae</taxon>
        <taxon>Penicillium</taxon>
    </lineage>
</organism>
<dbReference type="InterPro" id="IPR012340">
    <property type="entry name" value="NA-bd_OB-fold"/>
</dbReference>
<dbReference type="InterPro" id="IPR000977">
    <property type="entry name" value="DNA_ligase_ATP-dep"/>
</dbReference>
<dbReference type="OMA" id="RDFSCEY"/>
<evidence type="ECO:0000256" key="4">
    <source>
        <dbReference type="ARBA" id="ARBA00022741"/>
    </source>
</evidence>
<keyword evidence="7" id="KW-0234">DNA repair</keyword>
<feature type="compositionally biased region" description="Polar residues" evidence="9">
    <location>
        <begin position="80"/>
        <end position="89"/>
    </location>
</feature>
<dbReference type="NCBIfam" id="TIGR00574">
    <property type="entry name" value="dnl1"/>
    <property type="match status" value="1"/>
</dbReference>
<dbReference type="EC" id="6.5.1.1" evidence="7"/>
<feature type="region of interest" description="Disordered" evidence="9">
    <location>
        <begin position="1"/>
        <end position="28"/>
    </location>
</feature>
<evidence type="ECO:0000256" key="6">
    <source>
        <dbReference type="ARBA" id="ARBA00034003"/>
    </source>
</evidence>
<dbReference type="Pfam" id="PF04679">
    <property type="entry name" value="DNA_ligase_A_C"/>
    <property type="match status" value="1"/>
</dbReference>
<dbReference type="Pfam" id="PF01068">
    <property type="entry name" value="DNA_ligase_A_M"/>
    <property type="match status" value="1"/>
</dbReference>
<keyword evidence="2 7" id="KW-0436">Ligase</keyword>
<reference evidence="11 12" key="1">
    <citation type="journal article" date="2016" name="BMC Genomics">
        <title>Genome sequencing and secondary metabolism of the postharvest pathogen Penicillium griseofulvum.</title>
        <authorList>
            <person name="Banani H."/>
            <person name="Marcet-Houben M."/>
            <person name="Ballester A.R."/>
            <person name="Abbruscato P."/>
            <person name="Gonzalez-Candelas L."/>
            <person name="Gabaldon T."/>
            <person name="Spadaro D."/>
        </authorList>
    </citation>
    <scope>NUCLEOTIDE SEQUENCE [LARGE SCALE GENOMIC DNA]</scope>
    <source>
        <strain evidence="11 12">PG3</strain>
    </source>
</reference>
<dbReference type="CDD" id="cd07900">
    <property type="entry name" value="Adenylation_DNA_ligase_I_Euk"/>
    <property type="match status" value="1"/>
</dbReference>
<dbReference type="InterPro" id="IPR012310">
    <property type="entry name" value="DNA_ligase_ATP-dep_cent"/>
</dbReference>
<dbReference type="Pfam" id="PF04675">
    <property type="entry name" value="DNA_ligase_A_N"/>
    <property type="match status" value="1"/>
</dbReference>
<dbReference type="InterPro" id="IPR050191">
    <property type="entry name" value="ATP-dep_DNA_ligase"/>
</dbReference>
<keyword evidence="7" id="KW-0227">DNA damage</keyword>
<evidence type="ECO:0000256" key="2">
    <source>
        <dbReference type="ARBA" id="ARBA00022598"/>
    </source>
</evidence>
<dbReference type="PANTHER" id="PTHR45674">
    <property type="entry name" value="DNA LIGASE 1/3 FAMILY MEMBER"/>
    <property type="match status" value="1"/>
</dbReference>
<comment type="similarity">
    <text evidence="1 8">Belongs to the ATP-dependent DNA ligase family.</text>
</comment>
<accession>A0A135LIR3</accession>
<evidence type="ECO:0000256" key="9">
    <source>
        <dbReference type="SAM" id="MobiDB-lite"/>
    </source>
</evidence>
<dbReference type="Gene3D" id="3.30.470.30">
    <property type="entry name" value="DNA ligase/mRNA capping enzyme"/>
    <property type="match status" value="1"/>
</dbReference>
<dbReference type="FunFam" id="3.30.470.30:FF:000018">
    <property type="entry name" value="DNA ligase"/>
    <property type="match status" value="1"/>
</dbReference>
<dbReference type="Proteomes" id="UP000070168">
    <property type="component" value="Unassembled WGS sequence"/>
</dbReference>
<evidence type="ECO:0000259" key="10">
    <source>
        <dbReference type="PROSITE" id="PS50160"/>
    </source>
</evidence>
<dbReference type="CDD" id="cd07969">
    <property type="entry name" value="OBF_DNA_ligase_I"/>
    <property type="match status" value="1"/>
</dbReference>
<gene>
    <name evidence="11" type="ORF">PGRI_027320</name>
</gene>
<dbReference type="GO" id="GO:0003910">
    <property type="term" value="F:DNA ligase (ATP) activity"/>
    <property type="evidence" value="ECO:0007669"/>
    <property type="project" value="UniProtKB-EC"/>
</dbReference>
<keyword evidence="12" id="KW-1185">Reference proteome</keyword>
<comment type="caution">
    <text evidence="11">The sequence shown here is derived from an EMBL/GenBank/DDBJ whole genome shotgun (WGS) entry which is preliminary data.</text>
</comment>
<dbReference type="Gene3D" id="3.30.1490.70">
    <property type="match status" value="1"/>
</dbReference>
<dbReference type="FunFam" id="2.40.50.140:FF:000218">
    <property type="entry name" value="DNA ligase"/>
    <property type="match status" value="1"/>
</dbReference>
<keyword evidence="7" id="KW-0233">DNA recombination</keyword>
<dbReference type="PROSITE" id="PS50160">
    <property type="entry name" value="DNA_LIGASE_A3"/>
    <property type="match status" value="1"/>
</dbReference>